<organism evidence="5">
    <name type="scientific">Davidia involucrata</name>
    <name type="common">Dove tree</name>
    <dbReference type="NCBI Taxonomy" id="16924"/>
    <lineage>
        <taxon>Eukaryota</taxon>
        <taxon>Viridiplantae</taxon>
        <taxon>Streptophyta</taxon>
        <taxon>Embryophyta</taxon>
        <taxon>Tracheophyta</taxon>
        <taxon>Spermatophyta</taxon>
        <taxon>Magnoliopsida</taxon>
        <taxon>eudicotyledons</taxon>
        <taxon>Gunneridae</taxon>
        <taxon>Pentapetalae</taxon>
        <taxon>asterids</taxon>
        <taxon>Cornales</taxon>
        <taxon>Nyssaceae</taxon>
        <taxon>Davidia</taxon>
    </lineage>
</organism>
<dbReference type="InterPro" id="IPR013087">
    <property type="entry name" value="Znf_C2H2_type"/>
</dbReference>
<evidence type="ECO:0000313" key="5">
    <source>
        <dbReference type="EMBL" id="MPA78004.1"/>
    </source>
</evidence>
<dbReference type="GO" id="GO:0003676">
    <property type="term" value="F:nucleic acid binding"/>
    <property type="evidence" value="ECO:0007669"/>
    <property type="project" value="InterPro"/>
</dbReference>
<dbReference type="GO" id="GO:0008270">
    <property type="term" value="F:zinc ion binding"/>
    <property type="evidence" value="ECO:0007669"/>
    <property type="project" value="InterPro"/>
</dbReference>
<accession>A0A5B7CBP8</accession>
<evidence type="ECO:0000259" key="4">
    <source>
        <dbReference type="SMART" id="SM00451"/>
    </source>
</evidence>
<dbReference type="EMBL" id="GHES01047445">
    <property type="protein sequence ID" value="MPA78004.1"/>
    <property type="molecule type" value="Transcribed_RNA"/>
</dbReference>
<feature type="domain" description="U1-type" evidence="4">
    <location>
        <begin position="357"/>
        <end position="391"/>
    </location>
</feature>
<evidence type="ECO:0000256" key="2">
    <source>
        <dbReference type="SAM" id="Phobius"/>
    </source>
</evidence>
<dbReference type="PANTHER" id="PTHR47487">
    <property type="entry name" value="OS06G0651300 PROTEIN-RELATED"/>
    <property type="match status" value="1"/>
</dbReference>
<feature type="region of interest" description="Disordered" evidence="1">
    <location>
        <begin position="303"/>
        <end position="323"/>
    </location>
</feature>
<feature type="transmembrane region" description="Helical" evidence="2">
    <location>
        <begin position="95"/>
        <end position="120"/>
    </location>
</feature>
<gene>
    <name evidence="5" type="ORF">Din_047445</name>
</gene>
<dbReference type="SMART" id="SM00355">
    <property type="entry name" value="ZnF_C2H2"/>
    <property type="match status" value="2"/>
</dbReference>
<feature type="compositionally biased region" description="Basic and acidic residues" evidence="1">
    <location>
        <begin position="314"/>
        <end position="323"/>
    </location>
</feature>
<dbReference type="Gene3D" id="3.30.160.60">
    <property type="entry name" value="Classic Zinc Finger"/>
    <property type="match status" value="2"/>
</dbReference>
<keyword evidence="2" id="KW-0472">Membrane</keyword>
<dbReference type="PANTHER" id="PTHR47487:SF8">
    <property type="entry name" value="OS08G0270900 PROTEIN"/>
    <property type="match status" value="1"/>
</dbReference>
<dbReference type="InterPro" id="IPR036236">
    <property type="entry name" value="Znf_C2H2_sf"/>
</dbReference>
<dbReference type="SMART" id="SM00451">
    <property type="entry name" value="ZnF_U1"/>
    <property type="match status" value="2"/>
</dbReference>
<protein>
    <recommendedName>
        <fullName evidence="6">C2H2-type domain-containing protein</fullName>
    </recommendedName>
</protein>
<evidence type="ECO:0000256" key="1">
    <source>
        <dbReference type="SAM" id="MobiDB-lite"/>
    </source>
</evidence>
<dbReference type="SUPFAM" id="SSF57667">
    <property type="entry name" value="beta-beta-alpha zinc fingers"/>
    <property type="match status" value="2"/>
</dbReference>
<feature type="domain" description="C2H2-type" evidence="3">
    <location>
        <begin position="226"/>
        <end position="250"/>
    </location>
</feature>
<sequence length="448" mass="50144">MEFKFRAIDQQASTYLPHPSSISYFTEQALRAGYARNDFGRPTEFFRNPSDVREAIQREVEKERIREEIIAAEITRKRLLEAEVRREMLMEREMALRGGAAGGFSFLSAAAASVSTAMLFEPRLSILHQAEGRSLEEKLAWSLEERLGYSARREIGSMETLPFQRNVEPKISEVKPLPEVSKEKVIFLAKPDGNLSGAKRKGVTPPAVGASELPLVVLKKKPKEEWSCALCQVSATSEQGLNEHLQGKKHKAREAGLRAQRTGKNYAIGLFPKKTKPTKLAEITDKTGPEQGEKLEGEALQVSKTVETSLQKKSNTEDMKKNNELPFQINQEADDSKKKKWEAGEKMQKTGEHKKKRFKFWCEMCQIGAYSEKVMNTHKKGKKHVGRLQELNQNGGSAPAAQMSEATKKANDFDVVAKDEEKETLENVDGAADEVEAENHQVAVEVAA</sequence>
<proteinExistence type="predicted"/>
<dbReference type="AlphaFoldDB" id="A0A5B7CBP8"/>
<name>A0A5B7CBP8_DAVIN</name>
<dbReference type="Pfam" id="PF12874">
    <property type="entry name" value="zf-met"/>
    <property type="match status" value="2"/>
</dbReference>
<feature type="region of interest" description="Disordered" evidence="1">
    <location>
        <begin position="420"/>
        <end position="439"/>
    </location>
</feature>
<feature type="domain" description="C2H2-type" evidence="3">
    <location>
        <begin position="360"/>
        <end position="384"/>
    </location>
</feature>
<keyword evidence="2" id="KW-0812">Transmembrane</keyword>
<feature type="domain" description="U1-type" evidence="4">
    <location>
        <begin position="223"/>
        <end position="257"/>
    </location>
</feature>
<dbReference type="InterPro" id="IPR003604">
    <property type="entry name" value="Matrin/U1-like-C_Znf_C2H2"/>
</dbReference>
<evidence type="ECO:0008006" key="6">
    <source>
        <dbReference type="Google" id="ProtNLM"/>
    </source>
</evidence>
<feature type="compositionally biased region" description="Polar residues" evidence="1">
    <location>
        <begin position="303"/>
        <end position="313"/>
    </location>
</feature>
<reference evidence="5" key="1">
    <citation type="submission" date="2019-08" db="EMBL/GenBank/DDBJ databases">
        <title>Reference gene set and small RNA set construction with multiple tissues from Davidia involucrata Baill.</title>
        <authorList>
            <person name="Yang H."/>
            <person name="Zhou C."/>
            <person name="Li G."/>
            <person name="Wang J."/>
            <person name="Gao P."/>
            <person name="Wang M."/>
            <person name="Wang R."/>
            <person name="Zhao Y."/>
        </authorList>
    </citation>
    <scope>NUCLEOTIDE SEQUENCE</scope>
    <source>
        <tissue evidence="5">Mixed with DoveR01_LX</tissue>
    </source>
</reference>
<evidence type="ECO:0000259" key="3">
    <source>
        <dbReference type="SMART" id="SM00355"/>
    </source>
</evidence>
<keyword evidence="2" id="KW-1133">Transmembrane helix</keyword>